<feature type="transmembrane region" description="Helical" evidence="2">
    <location>
        <begin position="20"/>
        <end position="43"/>
    </location>
</feature>
<dbReference type="PATRIC" id="fig|316.97.peg.2509"/>
<dbReference type="InterPro" id="IPR025498">
    <property type="entry name" value="DUF4389"/>
</dbReference>
<evidence type="ECO:0000313" key="4">
    <source>
        <dbReference type="Proteomes" id="UP000025238"/>
    </source>
</evidence>
<gene>
    <name evidence="3" type="ORF">UIB01_12540</name>
</gene>
<dbReference type="Proteomes" id="UP000025238">
    <property type="component" value="Chromosome"/>
</dbReference>
<dbReference type="Pfam" id="PF14333">
    <property type="entry name" value="DUF4389"/>
    <property type="match status" value="1"/>
</dbReference>
<protein>
    <submittedName>
        <fullName evidence="3">Lipase</fullName>
    </submittedName>
</protein>
<name>A0A023WSZ4_STUST</name>
<dbReference type="EMBL" id="CP007509">
    <property type="protein sequence ID" value="AHY43258.1"/>
    <property type="molecule type" value="Genomic_DNA"/>
</dbReference>
<proteinExistence type="predicted"/>
<reference evidence="3 4" key="1">
    <citation type="submission" date="2014-03" db="EMBL/GenBank/DDBJ databases">
        <title>Complete genome sequence of Pseudomonas stutzeri 19SMN4.</title>
        <authorList>
            <person name="Brunet-Galmes I."/>
            <person name="Nogales B."/>
            <person name="Busquets A."/>
            <person name="Pena A."/>
            <person name="Gomila M."/>
            <person name="Garcia-Valdes E."/>
            <person name="Lalucat J."/>
            <person name="Bennasar A."/>
            <person name="Bosch R."/>
        </authorList>
    </citation>
    <scope>NUCLEOTIDE SEQUENCE [LARGE SCALE GENOMIC DNA]</scope>
    <source>
        <strain evidence="3 4">19SMN4</strain>
    </source>
</reference>
<sequence length="118" mass="13288">MNQSNQATDRESLILRAVWMLIFFFVWQLAELVLLVVVVLQLVMRLVKGYPDSGLQAFGDSLSQYVAQIGRFATFNTERKPWPLSDWPNPRPADVELTNPVPPVPPAEPKDSQQGPTP</sequence>
<dbReference type="KEGG" id="pstu:UIB01_12540"/>
<dbReference type="AlphaFoldDB" id="A0A023WSZ4"/>
<keyword evidence="2" id="KW-1133">Transmembrane helix</keyword>
<feature type="region of interest" description="Disordered" evidence="1">
    <location>
        <begin position="79"/>
        <end position="118"/>
    </location>
</feature>
<evidence type="ECO:0000313" key="3">
    <source>
        <dbReference type="EMBL" id="AHY43258.1"/>
    </source>
</evidence>
<keyword evidence="2" id="KW-0472">Membrane</keyword>
<accession>A0A023WSZ4</accession>
<keyword evidence="2" id="KW-0812">Transmembrane</keyword>
<organism evidence="3 4">
    <name type="scientific">Stutzerimonas stutzeri</name>
    <name type="common">Pseudomonas stutzeri</name>
    <dbReference type="NCBI Taxonomy" id="316"/>
    <lineage>
        <taxon>Bacteria</taxon>
        <taxon>Pseudomonadati</taxon>
        <taxon>Pseudomonadota</taxon>
        <taxon>Gammaproteobacteria</taxon>
        <taxon>Pseudomonadales</taxon>
        <taxon>Pseudomonadaceae</taxon>
        <taxon>Stutzerimonas</taxon>
    </lineage>
</organism>
<evidence type="ECO:0000256" key="1">
    <source>
        <dbReference type="SAM" id="MobiDB-lite"/>
    </source>
</evidence>
<dbReference type="OrthoDB" id="5766995at2"/>
<evidence type="ECO:0000256" key="2">
    <source>
        <dbReference type="SAM" id="Phobius"/>
    </source>
</evidence>